<dbReference type="NCBIfam" id="TIGR00014">
    <property type="entry name" value="arsC"/>
    <property type="match status" value="1"/>
</dbReference>
<evidence type="ECO:0000313" key="4">
    <source>
        <dbReference type="EMBL" id="SDH61273.1"/>
    </source>
</evidence>
<dbReference type="PANTHER" id="PTHR30041:SF4">
    <property type="entry name" value="ARSENATE REDUCTASE"/>
    <property type="match status" value="1"/>
</dbReference>
<dbReference type="STRING" id="702745.SAMN05421818_10870"/>
<evidence type="ECO:0000256" key="3">
    <source>
        <dbReference type="PROSITE-ProRule" id="PRU01282"/>
    </source>
</evidence>
<dbReference type="InterPro" id="IPR036249">
    <property type="entry name" value="Thioredoxin-like_sf"/>
</dbReference>
<organism evidence="4 5">
    <name type="scientific">Myroides phaeus</name>
    <dbReference type="NCBI Taxonomy" id="702745"/>
    <lineage>
        <taxon>Bacteria</taxon>
        <taxon>Pseudomonadati</taxon>
        <taxon>Bacteroidota</taxon>
        <taxon>Flavobacteriia</taxon>
        <taxon>Flavobacteriales</taxon>
        <taxon>Flavobacteriaceae</taxon>
        <taxon>Myroides</taxon>
    </lineage>
</organism>
<protein>
    <submittedName>
        <fullName evidence="4">Arsenate reductase</fullName>
    </submittedName>
</protein>
<evidence type="ECO:0000256" key="1">
    <source>
        <dbReference type="ARBA" id="ARBA00007198"/>
    </source>
</evidence>
<accession>A0A1G8DUC0</accession>
<dbReference type="EMBL" id="FNDQ01000008">
    <property type="protein sequence ID" value="SDH61273.1"/>
    <property type="molecule type" value="Genomic_DNA"/>
</dbReference>
<dbReference type="PANTHER" id="PTHR30041">
    <property type="entry name" value="ARSENATE REDUCTASE"/>
    <property type="match status" value="1"/>
</dbReference>
<name>A0A1G8DUC0_9FLAO</name>
<dbReference type="AlphaFoldDB" id="A0A1G8DUC0"/>
<dbReference type="RefSeq" id="WP_090407562.1">
    <property type="nucleotide sequence ID" value="NZ_FNDQ01000008.1"/>
</dbReference>
<dbReference type="InterPro" id="IPR006660">
    <property type="entry name" value="Arsenate_reductase-like"/>
</dbReference>
<dbReference type="PROSITE" id="PS51353">
    <property type="entry name" value="ARSC"/>
    <property type="match status" value="1"/>
</dbReference>
<reference evidence="5" key="1">
    <citation type="submission" date="2016-10" db="EMBL/GenBank/DDBJ databases">
        <authorList>
            <person name="Varghese N."/>
            <person name="Submissions S."/>
        </authorList>
    </citation>
    <scope>NUCLEOTIDE SEQUENCE [LARGE SCALE GENOMIC DNA]</scope>
    <source>
        <strain evidence="5">DSM 23313</strain>
    </source>
</reference>
<dbReference type="GO" id="GO:0008794">
    <property type="term" value="F:arsenate reductase (glutaredoxin) activity"/>
    <property type="evidence" value="ECO:0007669"/>
    <property type="project" value="InterPro"/>
</dbReference>
<dbReference type="InterPro" id="IPR006659">
    <property type="entry name" value="Arsenate_reductase"/>
</dbReference>
<dbReference type="Gene3D" id="3.40.30.10">
    <property type="entry name" value="Glutaredoxin"/>
    <property type="match status" value="1"/>
</dbReference>
<proteinExistence type="inferred from homology"/>
<evidence type="ECO:0000256" key="2">
    <source>
        <dbReference type="ARBA" id="ARBA00023002"/>
    </source>
</evidence>
<comment type="similarity">
    <text evidence="1 3">Belongs to the ArsC family.</text>
</comment>
<keyword evidence="2" id="KW-0560">Oxidoreductase</keyword>
<evidence type="ECO:0000313" key="5">
    <source>
        <dbReference type="Proteomes" id="UP000243588"/>
    </source>
</evidence>
<dbReference type="Proteomes" id="UP000243588">
    <property type="component" value="Unassembled WGS sequence"/>
</dbReference>
<dbReference type="Pfam" id="PF03960">
    <property type="entry name" value="ArsC"/>
    <property type="match status" value="1"/>
</dbReference>
<dbReference type="CDD" id="cd03034">
    <property type="entry name" value="ArsC_ArsC"/>
    <property type="match status" value="1"/>
</dbReference>
<keyword evidence="5" id="KW-1185">Reference proteome</keyword>
<sequence length="113" mass="12887">MITIYHNPRCSKSRESIAFMEQQGVAYKIIKYLEADLTESDVKTILKKLNYNPIELVRTKDALWKDTFGDATLSDEEIIEAMVNNPKLIERPIVVNGGKAVIARPTEKIHEIL</sequence>
<gene>
    <name evidence="4" type="ORF">SAMN05421818_10870</name>
</gene>
<dbReference type="SUPFAM" id="SSF52833">
    <property type="entry name" value="Thioredoxin-like"/>
    <property type="match status" value="1"/>
</dbReference>